<accession>A0ABN8ZJC2</accession>
<dbReference type="EMBL" id="OX459940">
    <property type="protein sequence ID" value="CAI9174015.1"/>
    <property type="molecule type" value="Genomic_DNA"/>
</dbReference>
<dbReference type="Proteomes" id="UP001176941">
    <property type="component" value="Chromosome 4"/>
</dbReference>
<name>A0ABN8ZJC2_RANTA</name>
<evidence type="ECO:0000313" key="1">
    <source>
        <dbReference type="EMBL" id="CAI9174015.1"/>
    </source>
</evidence>
<gene>
    <name evidence="1" type="ORF">MRATA1EN1_LOCUS22977</name>
</gene>
<protein>
    <submittedName>
        <fullName evidence="1">Uncharacterized protein</fullName>
    </submittedName>
</protein>
<sequence length="119" mass="13011">MILILCLPFTGAQNARRKRDTRGQGPDRTLVHLYCVLEGTRRKTPFFLADTALSQDTGLREQSGVNFSSSSSPCLCTGPEVHALLWITGSGDQLSQCDLANAETRNRLVVLHACMCVCV</sequence>
<keyword evidence="2" id="KW-1185">Reference proteome</keyword>
<proteinExistence type="predicted"/>
<reference evidence="1" key="1">
    <citation type="submission" date="2023-04" db="EMBL/GenBank/DDBJ databases">
        <authorList>
            <consortium name="ELIXIR-Norway"/>
        </authorList>
    </citation>
    <scope>NUCLEOTIDE SEQUENCE [LARGE SCALE GENOMIC DNA]</scope>
</reference>
<organism evidence="1 2">
    <name type="scientific">Rangifer tarandus platyrhynchus</name>
    <name type="common">Svalbard reindeer</name>
    <dbReference type="NCBI Taxonomy" id="3082113"/>
    <lineage>
        <taxon>Eukaryota</taxon>
        <taxon>Metazoa</taxon>
        <taxon>Chordata</taxon>
        <taxon>Craniata</taxon>
        <taxon>Vertebrata</taxon>
        <taxon>Euteleostomi</taxon>
        <taxon>Mammalia</taxon>
        <taxon>Eutheria</taxon>
        <taxon>Laurasiatheria</taxon>
        <taxon>Artiodactyla</taxon>
        <taxon>Ruminantia</taxon>
        <taxon>Pecora</taxon>
        <taxon>Cervidae</taxon>
        <taxon>Odocoileinae</taxon>
        <taxon>Rangifer</taxon>
    </lineage>
</organism>
<evidence type="ECO:0000313" key="2">
    <source>
        <dbReference type="Proteomes" id="UP001176941"/>
    </source>
</evidence>